<evidence type="ECO:0000313" key="3">
    <source>
        <dbReference type="Proteomes" id="UP000002735"/>
    </source>
</evidence>
<dbReference type="Proteomes" id="UP000002735">
    <property type="component" value="Chromosome"/>
</dbReference>
<protein>
    <submittedName>
        <fullName evidence="2">Uncharacterized protein</fullName>
    </submittedName>
</protein>
<proteinExistence type="predicted"/>
<gene>
    <name evidence="2" type="ordered locus">Dd1591_3880</name>
</gene>
<dbReference type="KEGG" id="dze:Dd1591_3880"/>
<dbReference type="EMBL" id="CP001655">
    <property type="protein sequence ID" value="ACT08680.1"/>
    <property type="molecule type" value="Genomic_DNA"/>
</dbReference>
<evidence type="ECO:0000313" key="2">
    <source>
        <dbReference type="EMBL" id="ACT08680.1"/>
    </source>
</evidence>
<sequence>MASFGSGCISSRTVTTGRSYSDGQLCDVRNSTHTIAFSLY</sequence>
<reference evidence="2 3" key="1">
    <citation type="submission" date="2009-06" db="EMBL/GenBank/DDBJ databases">
        <title>Complete sequence of Dickeya zeae Ech1591.</title>
        <authorList>
            <consortium name="US DOE Joint Genome Institute"/>
            <person name="Lucas S."/>
            <person name="Copeland A."/>
            <person name="Lapidus A."/>
            <person name="Glavina del Rio T."/>
            <person name="Tice H."/>
            <person name="Bruce D."/>
            <person name="Goodwin L."/>
            <person name="Pitluck S."/>
            <person name="Chertkov O."/>
            <person name="Brettin T."/>
            <person name="Detter J.C."/>
            <person name="Han C."/>
            <person name="Larimer F."/>
            <person name="Land M."/>
            <person name="Hauser L."/>
            <person name="Kyrpides N."/>
            <person name="Ovchinnikova G."/>
            <person name="Balakrishnan V."/>
            <person name="Glasner J."/>
            <person name="Perna N.T."/>
        </authorList>
    </citation>
    <scope>NUCLEOTIDE SEQUENCE [LARGE SCALE GENOMIC DNA]</scope>
    <source>
        <strain evidence="2 3">Ech1591</strain>
    </source>
</reference>
<feature type="region of interest" description="Disordered" evidence="1">
    <location>
        <begin position="1"/>
        <end position="21"/>
    </location>
</feature>
<evidence type="ECO:0000256" key="1">
    <source>
        <dbReference type="SAM" id="MobiDB-lite"/>
    </source>
</evidence>
<dbReference type="HOGENOM" id="CLU_3288616_0_0_6"/>
<dbReference type="AlphaFoldDB" id="C6CN87"/>
<accession>C6CN87</accession>
<name>C6CN87_DICC1</name>
<feature type="compositionally biased region" description="Polar residues" evidence="1">
    <location>
        <begin position="8"/>
        <end position="21"/>
    </location>
</feature>
<organism evidence="2 3">
    <name type="scientific">Dickeya chrysanthemi (strain Ech1591)</name>
    <name type="common">Dickeya zeae (strain Ech1591)</name>
    <dbReference type="NCBI Taxonomy" id="561229"/>
    <lineage>
        <taxon>Bacteria</taxon>
        <taxon>Pseudomonadati</taxon>
        <taxon>Pseudomonadota</taxon>
        <taxon>Gammaproteobacteria</taxon>
        <taxon>Enterobacterales</taxon>
        <taxon>Pectobacteriaceae</taxon>
        <taxon>Dickeya</taxon>
    </lineage>
</organism>